<reference evidence="6" key="2">
    <citation type="submission" date="2021-09" db="EMBL/GenBank/DDBJ databases">
        <authorList>
            <person name="Gilroy R."/>
        </authorList>
    </citation>
    <scope>NUCLEOTIDE SEQUENCE</scope>
    <source>
        <strain evidence="6">CHK124-7917</strain>
    </source>
</reference>
<evidence type="ECO:0000313" key="7">
    <source>
        <dbReference type="Proteomes" id="UP000697330"/>
    </source>
</evidence>
<dbReference type="Proteomes" id="UP000697330">
    <property type="component" value="Unassembled WGS sequence"/>
</dbReference>
<keyword evidence="3" id="KW-0378">Hydrolase</keyword>
<feature type="domain" description="PIN" evidence="5">
    <location>
        <begin position="2"/>
        <end position="122"/>
    </location>
</feature>
<dbReference type="CDD" id="cd09873">
    <property type="entry name" value="PIN_Pae0151-like"/>
    <property type="match status" value="1"/>
</dbReference>
<gene>
    <name evidence="6" type="ORF">K8U72_09825</name>
</gene>
<dbReference type="GO" id="GO:0004518">
    <property type="term" value="F:nuclease activity"/>
    <property type="evidence" value="ECO:0007669"/>
    <property type="project" value="UniProtKB-KW"/>
</dbReference>
<keyword evidence="1" id="KW-0540">Nuclease</keyword>
<proteinExistence type="predicted"/>
<evidence type="ECO:0000313" key="6">
    <source>
        <dbReference type="EMBL" id="HJF46059.1"/>
    </source>
</evidence>
<dbReference type="RefSeq" id="WP_274959646.1">
    <property type="nucleotide sequence ID" value="NZ_DYWQ01000153.1"/>
</dbReference>
<dbReference type="SUPFAM" id="SSF88723">
    <property type="entry name" value="PIN domain-like"/>
    <property type="match status" value="1"/>
</dbReference>
<protein>
    <submittedName>
        <fullName evidence="6">Type II toxin-antitoxin system VapC family toxin</fullName>
    </submittedName>
</protein>
<dbReference type="InterPro" id="IPR029060">
    <property type="entry name" value="PIN-like_dom_sf"/>
</dbReference>
<comment type="caution">
    <text evidence="6">The sequence shown here is derived from an EMBL/GenBank/DDBJ whole genome shotgun (WGS) entry which is preliminary data.</text>
</comment>
<reference evidence="6" key="1">
    <citation type="journal article" date="2021" name="PeerJ">
        <title>Extensive microbial diversity within the chicken gut microbiome revealed by metagenomics and culture.</title>
        <authorList>
            <person name="Gilroy R."/>
            <person name="Ravi A."/>
            <person name="Getino M."/>
            <person name="Pursley I."/>
            <person name="Horton D.L."/>
            <person name="Alikhan N.F."/>
            <person name="Baker D."/>
            <person name="Gharbi K."/>
            <person name="Hall N."/>
            <person name="Watson M."/>
            <person name="Adriaenssens E.M."/>
            <person name="Foster-Nyarko E."/>
            <person name="Jarju S."/>
            <person name="Secka A."/>
            <person name="Antonio M."/>
            <person name="Oren A."/>
            <person name="Chaudhuri R.R."/>
            <person name="La Ragione R."/>
            <person name="Hildebrand F."/>
            <person name="Pallen M.J."/>
        </authorList>
    </citation>
    <scope>NUCLEOTIDE SEQUENCE</scope>
    <source>
        <strain evidence="6">CHK124-7917</strain>
    </source>
</reference>
<dbReference type="PANTHER" id="PTHR35901">
    <property type="entry name" value="RIBONUCLEASE VAPC3"/>
    <property type="match status" value="1"/>
</dbReference>
<dbReference type="AlphaFoldDB" id="A0A921KM65"/>
<dbReference type="Gene3D" id="3.40.50.1010">
    <property type="entry name" value="5'-nuclease"/>
    <property type="match status" value="1"/>
</dbReference>
<dbReference type="Pfam" id="PF01850">
    <property type="entry name" value="PIN"/>
    <property type="match status" value="1"/>
</dbReference>
<dbReference type="EMBL" id="DYWQ01000153">
    <property type="protein sequence ID" value="HJF46059.1"/>
    <property type="molecule type" value="Genomic_DNA"/>
</dbReference>
<sequence length="149" mass="16851">MIVLDASAALEMVQRTEAGNTFEELVYNGETIISVDLFYGEVLSAFTKYARAGLMSDEEVKEKVEAAISMVDRFVLMRDLYVEALNESLRLGHSPYDIFYFVLARRNAATLFTMDRRLNELAMRNGLNCVFEAEVAPGESWTICAEIEQ</sequence>
<dbReference type="GO" id="GO:0046872">
    <property type="term" value="F:metal ion binding"/>
    <property type="evidence" value="ECO:0007669"/>
    <property type="project" value="UniProtKB-KW"/>
</dbReference>
<keyword evidence="4" id="KW-0460">Magnesium</keyword>
<dbReference type="InterPro" id="IPR044153">
    <property type="entry name" value="PIN_Pae0151-like"/>
</dbReference>
<dbReference type="GO" id="GO:0016787">
    <property type="term" value="F:hydrolase activity"/>
    <property type="evidence" value="ECO:0007669"/>
    <property type="project" value="UniProtKB-KW"/>
</dbReference>
<evidence type="ECO:0000259" key="5">
    <source>
        <dbReference type="Pfam" id="PF01850"/>
    </source>
</evidence>
<accession>A0A921KM65</accession>
<dbReference type="PANTHER" id="PTHR35901:SF1">
    <property type="entry name" value="EXONUCLEASE VAPC9"/>
    <property type="match status" value="1"/>
</dbReference>
<evidence type="ECO:0000256" key="4">
    <source>
        <dbReference type="ARBA" id="ARBA00022842"/>
    </source>
</evidence>
<name>A0A921KM65_9ACTN</name>
<evidence type="ECO:0000256" key="3">
    <source>
        <dbReference type="ARBA" id="ARBA00022801"/>
    </source>
</evidence>
<evidence type="ECO:0000256" key="2">
    <source>
        <dbReference type="ARBA" id="ARBA00022723"/>
    </source>
</evidence>
<dbReference type="InterPro" id="IPR002716">
    <property type="entry name" value="PIN_dom"/>
</dbReference>
<organism evidence="6 7">
    <name type="scientific">Thermophilibacter provencensis</name>
    <dbReference type="NCBI Taxonomy" id="1852386"/>
    <lineage>
        <taxon>Bacteria</taxon>
        <taxon>Bacillati</taxon>
        <taxon>Actinomycetota</taxon>
        <taxon>Coriobacteriia</taxon>
        <taxon>Coriobacteriales</taxon>
        <taxon>Atopobiaceae</taxon>
        <taxon>Thermophilibacter</taxon>
    </lineage>
</organism>
<keyword evidence="2" id="KW-0479">Metal-binding</keyword>
<evidence type="ECO:0000256" key="1">
    <source>
        <dbReference type="ARBA" id="ARBA00022722"/>
    </source>
</evidence>
<dbReference type="InterPro" id="IPR051619">
    <property type="entry name" value="TypeII_TA_RNase_PINc/VapC"/>
</dbReference>